<proteinExistence type="predicted"/>
<sequence length="92" mass="10491">FYQKKLGLSRQISIVNIKNLNLLVGDGTKRINDVVRNAFALLINEETLTCEIFNFLNVECKYLANQLLNNTTIINSVTFLQSDKEIKEARGE</sequence>
<dbReference type="AlphaFoldDB" id="A0A815UCY4"/>
<name>A0A815UCY4_9BILA</name>
<comment type="caution">
    <text evidence="1">The sequence shown here is derived from an EMBL/GenBank/DDBJ whole genome shotgun (WGS) entry which is preliminary data.</text>
</comment>
<evidence type="ECO:0000313" key="1">
    <source>
        <dbReference type="EMBL" id="CAF1512299.1"/>
    </source>
</evidence>
<dbReference type="Proteomes" id="UP000663864">
    <property type="component" value="Unassembled WGS sequence"/>
</dbReference>
<accession>A0A815UCY4</accession>
<organism evidence="1 2">
    <name type="scientific">Rotaria sordida</name>
    <dbReference type="NCBI Taxonomy" id="392033"/>
    <lineage>
        <taxon>Eukaryota</taxon>
        <taxon>Metazoa</taxon>
        <taxon>Spiralia</taxon>
        <taxon>Gnathifera</taxon>
        <taxon>Rotifera</taxon>
        <taxon>Eurotatoria</taxon>
        <taxon>Bdelloidea</taxon>
        <taxon>Philodinida</taxon>
        <taxon>Philodinidae</taxon>
        <taxon>Rotaria</taxon>
    </lineage>
</organism>
<reference evidence="1" key="1">
    <citation type="submission" date="2021-02" db="EMBL/GenBank/DDBJ databases">
        <authorList>
            <person name="Nowell W R."/>
        </authorList>
    </citation>
    <scope>NUCLEOTIDE SEQUENCE</scope>
</reference>
<dbReference type="EMBL" id="CAJNOT010007870">
    <property type="protein sequence ID" value="CAF1512299.1"/>
    <property type="molecule type" value="Genomic_DNA"/>
</dbReference>
<protein>
    <submittedName>
        <fullName evidence="1">Uncharacterized protein</fullName>
    </submittedName>
</protein>
<feature type="non-terminal residue" evidence="1">
    <location>
        <position position="1"/>
    </location>
</feature>
<evidence type="ECO:0000313" key="2">
    <source>
        <dbReference type="Proteomes" id="UP000663864"/>
    </source>
</evidence>
<gene>
    <name evidence="1" type="ORF">ZHD862_LOCUS37979</name>
</gene>